<proteinExistence type="predicted"/>
<evidence type="ECO:0000313" key="2">
    <source>
        <dbReference type="EMBL" id="KAK3322894.1"/>
    </source>
</evidence>
<gene>
    <name evidence="2" type="ORF">B0H66DRAFT_581818</name>
</gene>
<protein>
    <submittedName>
        <fullName evidence="2">Acyl-CoA N-acyltransferase</fullName>
    </submittedName>
</protein>
<evidence type="ECO:0000259" key="1">
    <source>
        <dbReference type="PROSITE" id="PS51186"/>
    </source>
</evidence>
<dbReference type="GO" id="GO:0008999">
    <property type="term" value="F:protein-N-terminal-alanine acetyltransferase activity"/>
    <property type="evidence" value="ECO:0007669"/>
    <property type="project" value="TreeGrafter"/>
</dbReference>
<dbReference type="PANTHER" id="PTHR43441:SF11">
    <property type="entry name" value="RIBOSOMAL-PROTEIN-SERINE ACETYLTRANSFERASE"/>
    <property type="match status" value="1"/>
</dbReference>
<reference evidence="2" key="2">
    <citation type="submission" date="2023-06" db="EMBL/GenBank/DDBJ databases">
        <authorList>
            <consortium name="Lawrence Berkeley National Laboratory"/>
            <person name="Haridas S."/>
            <person name="Hensen N."/>
            <person name="Bonometti L."/>
            <person name="Westerberg I."/>
            <person name="Brannstrom I.O."/>
            <person name="Guillou S."/>
            <person name="Cros-Aarteil S."/>
            <person name="Calhoun S."/>
            <person name="Kuo A."/>
            <person name="Mondo S."/>
            <person name="Pangilinan J."/>
            <person name="Riley R."/>
            <person name="Labutti K."/>
            <person name="Andreopoulos B."/>
            <person name="Lipzen A."/>
            <person name="Chen C."/>
            <person name="Yanf M."/>
            <person name="Daum C."/>
            <person name="Ng V."/>
            <person name="Clum A."/>
            <person name="Steindorff A."/>
            <person name="Ohm R."/>
            <person name="Martin F."/>
            <person name="Silar P."/>
            <person name="Natvig D."/>
            <person name="Lalanne C."/>
            <person name="Gautier V."/>
            <person name="Ament-Velasquez S.L."/>
            <person name="Kruys A."/>
            <person name="Hutchinson M.I."/>
            <person name="Powell A.J."/>
            <person name="Barry K."/>
            <person name="Miller A.N."/>
            <person name="Grigoriev I.V."/>
            <person name="Debuchy R."/>
            <person name="Gladieux P."/>
            <person name="Thoren M.H."/>
            <person name="Johannesson H."/>
        </authorList>
    </citation>
    <scope>NUCLEOTIDE SEQUENCE</scope>
    <source>
        <strain evidence="2">CBS 118394</strain>
    </source>
</reference>
<dbReference type="InterPro" id="IPR000182">
    <property type="entry name" value="GNAT_dom"/>
</dbReference>
<dbReference type="Pfam" id="PF00583">
    <property type="entry name" value="Acetyltransf_1"/>
    <property type="match status" value="1"/>
</dbReference>
<dbReference type="GO" id="GO:0005737">
    <property type="term" value="C:cytoplasm"/>
    <property type="evidence" value="ECO:0007669"/>
    <property type="project" value="TreeGrafter"/>
</dbReference>
<dbReference type="AlphaFoldDB" id="A0AAE0M9H2"/>
<dbReference type="EMBL" id="JAUEDM010000003">
    <property type="protein sequence ID" value="KAK3322894.1"/>
    <property type="molecule type" value="Genomic_DNA"/>
</dbReference>
<dbReference type="CDD" id="cd04301">
    <property type="entry name" value="NAT_SF"/>
    <property type="match status" value="1"/>
</dbReference>
<comment type="caution">
    <text evidence="2">The sequence shown here is derived from an EMBL/GenBank/DDBJ whole genome shotgun (WGS) entry which is preliminary data.</text>
</comment>
<dbReference type="SUPFAM" id="SSF55729">
    <property type="entry name" value="Acyl-CoA N-acyltransferases (Nat)"/>
    <property type="match status" value="1"/>
</dbReference>
<evidence type="ECO:0000313" key="3">
    <source>
        <dbReference type="Proteomes" id="UP001283341"/>
    </source>
</evidence>
<dbReference type="GO" id="GO:1990189">
    <property type="term" value="F:protein N-terminal-serine acetyltransferase activity"/>
    <property type="evidence" value="ECO:0007669"/>
    <property type="project" value="TreeGrafter"/>
</dbReference>
<name>A0AAE0M9H2_9PEZI</name>
<dbReference type="InterPro" id="IPR016181">
    <property type="entry name" value="Acyl_CoA_acyltransferase"/>
</dbReference>
<sequence>MRSTLFAPLLEIALNSTMESMARTFATAFRSPRLVYRSIEDTDADRDMIATTLEDPVTHGFRHSGMFAPGSRTSSREIIGRITKSALLAVLICLPPPDSSNPSDGPGTELARAQAKGVPIGTMVLFPGKHAIARMAFISLALQEKYQNKGYGAEAINWLLDWGFRFGGLHRIEIGAAAYNDRAVQVYERKLGFKREGVRREAIWMDRKWHDIVEFAMLEWEWEELRGRRQLEGNSSESGN</sequence>
<accession>A0AAE0M9H2</accession>
<dbReference type="PANTHER" id="PTHR43441">
    <property type="entry name" value="RIBOSOMAL-PROTEIN-SERINE ACETYLTRANSFERASE"/>
    <property type="match status" value="1"/>
</dbReference>
<dbReference type="Gene3D" id="3.40.630.30">
    <property type="match status" value="1"/>
</dbReference>
<dbReference type="PROSITE" id="PS51186">
    <property type="entry name" value="GNAT"/>
    <property type="match status" value="1"/>
</dbReference>
<feature type="domain" description="N-acetyltransferase" evidence="1">
    <location>
        <begin position="65"/>
        <end position="210"/>
    </location>
</feature>
<keyword evidence="3" id="KW-1185">Reference proteome</keyword>
<dbReference type="Proteomes" id="UP001283341">
    <property type="component" value="Unassembled WGS sequence"/>
</dbReference>
<organism evidence="2 3">
    <name type="scientific">Apodospora peruviana</name>
    <dbReference type="NCBI Taxonomy" id="516989"/>
    <lineage>
        <taxon>Eukaryota</taxon>
        <taxon>Fungi</taxon>
        <taxon>Dikarya</taxon>
        <taxon>Ascomycota</taxon>
        <taxon>Pezizomycotina</taxon>
        <taxon>Sordariomycetes</taxon>
        <taxon>Sordariomycetidae</taxon>
        <taxon>Sordariales</taxon>
        <taxon>Lasiosphaeriaceae</taxon>
        <taxon>Apodospora</taxon>
    </lineage>
</organism>
<dbReference type="InterPro" id="IPR051908">
    <property type="entry name" value="Ribosomal_N-acetyltransferase"/>
</dbReference>
<reference evidence="2" key="1">
    <citation type="journal article" date="2023" name="Mol. Phylogenet. Evol.">
        <title>Genome-scale phylogeny and comparative genomics of the fungal order Sordariales.</title>
        <authorList>
            <person name="Hensen N."/>
            <person name="Bonometti L."/>
            <person name="Westerberg I."/>
            <person name="Brannstrom I.O."/>
            <person name="Guillou S."/>
            <person name="Cros-Aarteil S."/>
            <person name="Calhoun S."/>
            <person name="Haridas S."/>
            <person name="Kuo A."/>
            <person name="Mondo S."/>
            <person name="Pangilinan J."/>
            <person name="Riley R."/>
            <person name="LaButti K."/>
            <person name="Andreopoulos B."/>
            <person name="Lipzen A."/>
            <person name="Chen C."/>
            <person name="Yan M."/>
            <person name="Daum C."/>
            <person name="Ng V."/>
            <person name="Clum A."/>
            <person name="Steindorff A."/>
            <person name="Ohm R.A."/>
            <person name="Martin F."/>
            <person name="Silar P."/>
            <person name="Natvig D.O."/>
            <person name="Lalanne C."/>
            <person name="Gautier V."/>
            <person name="Ament-Velasquez S.L."/>
            <person name="Kruys A."/>
            <person name="Hutchinson M.I."/>
            <person name="Powell A.J."/>
            <person name="Barry K."/>
            <person name="Miller A.N."/>
            <person name="Grigoriev I.V."/>
            <person name="Debuchy R."/>
            <person name="Gladieux P."/>
            <person name="Hiltunen Thoren M."/>
            <person name="Johannesson H."/>
        </authorList>
    </citation>
    <scope>NUCLEOTIDE SEQUENCE</scope>
    <source>
        <strain evidence="2">CBS 118394</strain>
    </source>
</reference>